<dbReference type="UniPathway" id="UPA00241">
    <property type="reaction ID" value="UER00352"/>
</dbReference>
<accession>A0A1I2M2Y3</accession>
<evidence type="ECO:0000256" key="3">
    <source>
        <dbReference type="ARBA" id="ARBA00004496"/>
    </source>
</evidence>
<reference evidence="18" key="1">
    <citation type="submission" date="2016-10" db="EMBL/GenBank/DDBJ databases">
        <authorList>
            <person name="Varghese N."/>
            <person name="Submissions S."/>
        </authorList>
    </citation>
    <scope>NUCLEOTIDE SEQUENCE [LARGE SCALE GENOMIC DNA]</scope>
    <source>
        <strain evidence="18">DSM 44945</strain>
    </source>
</reference>
<dbReference type="EMBL" id="FOOK01000006">
    <property type="protein sequence ID" value="SFF83786.1"/>
    <property type="molecule type" value="Genomic_DNA"/>
</dbReference>
<evidence type="ECO:0000256" key="13">
    <source>
        <dbReference type="ARBA" id="ARBA00022993"/>
    </source>
</evidence>
<evidence type="ECO:0000256" key="7">
    <source>
        <dbReference type="ARBA" id="ARBA00022490"/>
    </source>
</evidence>
<evidence type="ECO:0000256" key="16">
    <source>
        <dbReference type="HAMAP-Rule" id="MF_01274"/>
    </source>
</evidence>
<gene>
    <name evidence="16" type="primary">coaX</name>
    <name evidence="17" type="ORF">SAMN04488025_10682</name>
</gene>
<dbReference type="PANTHER" id="PTHR34265">
    <property type="entry name" value="TYPE III PANTOTHENATE KINASE"/>
    <property type="match status" value="1"/>
</dbReference>
<dbReference type="Pfam" id="PF03309">
    <property type="entry name" value="Pan_kinase"/>
    <property type="match status" value="1"/>
</dbReference>
<dbReference type="AlphaFoldDB" id="A0A1I2M2Y3"/>
<evidence type="ECO:0000256" key="15">
    <source>
        <dbReference type="ARBA" id="ARBA00040883"/>
    </source>
</evidence>
<dbReference type="GO" id="GO:0015937">
    <property type="term" value="P:coenzyme A biosynthetic process"/>
    <property type="evidence" value="ECO:0007669"/>
    <property type="project" value="UniProtKB-UniRule"/>
</dbReference>
<keyword evidence="10 16" id="KW-0418">Kinase</keyword>
<dbReference type="CDD" id="cd24015">
    <property type="entry name" value="ASKHA_NBD_PanK-III"/>
    <property type="match status" value="1"/>
</dbReference>
<dbReference type="EC" id="2.7.1.33" evidence="6 16"/>
<comment type="function">
    <text evidence="16">Catalyzes the phosphorylation of pantothenate (Pan), the first step in CoA biosynthesis.</text>
</comment>
<keyword evidence="18" id="KW-1185">Reference proteome</keyword>
<dbReference type="GO" id="GO:0004594">
    <property type="term" value="F:pantothenate kinase activity"/>
    <property type="evidence" value="ECO:0007669"/>
    <property type="project" value="UniProtKB-UniRule"/>
</dbReference>
<comment type="similarity">
    <text evidence="14 16">Belongs to the type III pantothenate kinase family.</text>
</comment>
<feature type="binding site" evidence="16">
    <location>
        <position position="127"/>
    </location>
    <ligand>
        <name>K(+)</name>
        <dbReference type="ChEBI" id="CHEBI:29103"/>
    </ligand>
</feature>
<feature type="binding site" evidence="16">
    <location>
        <position position="99"/>
    </location>
    <ligand>
        <name>substrate</name>
    </ligand>
</feature>
<dbReference type="STRING" id="201973.SAMN04488025_10682"/>
<dbReference type="HAMAP" id="MF_01274">
    <property type="entry name" value="Pantothen_kinase_3"/>
    <property type="match status" value="1"/>
</dbReference>
<dbReference type="GO" id="GO:0005524">
    <property type="term" value="F:ATP binding"/>
    <property type="evidence" value="ECO:0007669"/>
    <property type="project" value="UniProtKB-UniRule"/>
</dbReference>
<evidence type="ECO:0000256" key="10">
    <source>
        <dbReference type="ARBA" id="ARBA00022777"/>
    </source>
</evidence>
<keyword evidence="8 16" id="KW-0808">Transferase</keyword>
<name>A0A1I2M2Y3_9BACL</name>
<evidence type="ECO:0000313" key="17">
    <source>
        <dbReference type="EMBL" id="SFF83786.1"/>
    </source>
</evidence>
<dbReference type="GO" id="GO:0046872">
    <property type="term" value="F:metal ion binding"/>
    <property type="evidence" value="ECO:0007669"/>
    <property type="project" value="UniProtKB-KW"/>
</dbReference>
<comment type="pathway">
    <text evidence="4 16">Cofactor biosynthesis; coenzyme A biosynthesis; CoA from (R)-pantothenate: step 1/5.</text>
</comment>
<dbReference type="Proteomes" id="UP000198661">
    <property type="component" value="Unassembled WGS sequence"/>
</dbReference>
<evidence type="ECO:0000256" key="6">
    <source>
        <dbReference type="ARBA" id="ARBA00012102"/>
    </source>
</evidence>
<comment type="cofactor">
    <cofactor evidence="16">
        <name>NH4(+)</name>
        <dbReference type="ChEBI" id="CHEBI:28938"/>
    </cofactor>
    <cofactor evidence="16">
        <name>K(+)</name>
        <dbReference type="ChEBI" id="CHEBI:29103"/>
    </cofactor>
    <text evidence="16">A monovalent cation. Ammonium or potassium.</text>
</comment>
<protein>
    <recommendedName>
        <fullName evidence="15 16">Type III pantothenate kinase</fullName>
        <ecNumber evidence="6 16">2.7.1.33</ecNumber>
    </recommendedName>
    <alternativeName>
        <fullName evidence="16">PanK-III</fullName>
    </alternativeName>
    <alternativeName>
        <fullName evidence="16">Pantothenic acid kinase</fullName>
    </alternativeName>
</protein>
<dbReference type="InterPro" id="IPR004619">
    <property type="entry name" value="Type_III_PanK"/>
</dbReference>
<keyword evidence="12 16" id="KW-0630">Potassium</keyword>
<organism evidence="17 18">
    <name type="scientific">Planifilum fulgidum</name>
    <dbReference type="NCBI Taxonomy" id="201973"/>
    <lineage>
        <taxon>Bacteria</taxon>
        <taxon>Bacillati</taxon>
        <taxon>Bacillota</taxon>
        <taxon>Bacilli</taxon>
        <taxon>Bacillales</taxon>
        <taxon>Thermoactinomycetaceae</taxon>
        <taxon>Planifilum</taxon>
    </lineage>
</organism>
<sequence length="258" mass="27867">MNTLLVIDAGNTHIKWGIYEGPTLRFHWRIPTSRTHSELKAALRRLLEHHPLHHQLEGAVISSVVPAVTPLLIDLCRRSLDCDPLVAGSDIETGVSFRFHPVKLGSDRIVNVAAGVKLYGFPLIVVDLGTATTLDVVDGEGRFAGGVILPGIQTAAEALIRRTALPRFTIERPEGIIGKSTVAGLRAGAIYGAAGQIDGLVRHIRRESPHPFRVVAATGGFAPLIAPHARSIHHVHPRLTLDGLRILWEMNRKGGSSG</sequence>
<dbReference type="OrthoDB" id="9804707at2"/>
<dbReference type="GO" id="GO:0005737">
    <property type="term" value="C:cytoplasm"/>
    <property type="evidence" value="ECO:0007669"/>
    <property type="project" value="UniProtKB-SubCell"/>
</dbReference>
<comment type="catalytic activity">
    <reaction evidence="1 16">
        <text>(R)-pantothenate + ATP = (R)-4'-phosphopantothenate + ADP + H(+)</text>
        <dbReference type="Rhea" id="RHEA:16373"/>
        <dbReference type="ChEBI" id="CHEBI:10986"/>
        <dbReference type="ChEBI" id="CHEBI:15378"/>
        <dbReference type="ChEBI" id="CHEBI:29032"/>
        <dbReference type="ChEBI" id="CHEBI:30616"/>
        <dbReference type="ChEBI" id="CHEBI:456216"/>
        <dbReference type="EC" id="2.7.1.33"/>
    </reaction>
</comment>
<comment type="subcellular location">
    <subcellularLocation>
        <location evidence="3 16">Cytoplasm</location>
    </subcellularLocation>
</comment>
<dbReference type="SUPFAM" id="SSF53067">
    <property type="entry name" value="Actin-like ATPase domain"/>
    <property type="match status" value="2"/>
</dbReference>
<evidence type="ECO:0000256" key="1">
    <source>
        <dbReference type="ARBA" id="ARBA00001206"/>
    </source>
</evidence>
<keyword evidence="13 16" id="KW-0173">Coenzyme A biosynthesis</keyword>
<evidence type="ECO:0000256" key="2">
    <source>
        <dbReference type="ARBA" id="ARBA00001958"/>
    </source>
</evidence>
<evidence type="ECO:0000256" key="4">
    <source>
        <dbReference type="ARBA" id="ARBA00005225"/>
    </source>
</evidence>
<dbReference type="InterPro" id="IPR043129">
    <property type="entry name" value="ATPase_NBD"/>
</dbReference>
<dbReference type="Gene3D" id="3.30.420.40">
    <property type="match status" value="2"/>
</dbReference>
<feature type="active site" description="Proton acceptor" evidence="16">
    <location>
        <position position="107"/>
    </location>
</feature>
<dbReference type="RefSeq" id="WP_092036521.1">
    <property type="nucleotide sequence ID" value="NZ_FOOK01000006.1"/>
</dbReference>
<evidence type="ECO:0000256" key="12">
    <source>
        <dbReference type="ARBA" id="ARBA00022958"/>
    </source>
</evidence>
<dbReference type="NCBIfam" id="NF009855">
    <property type="entry name" value="PRK13321.1"/>
    <property type="match status" value="1"/>
</dbReference>
<evidence type="ECO:0000256" key="8">
    <source>
        <dbReference type="ARBA" id="ARBA00022679"/>
    </source>
</evidence>
<feature type="binding site" evidence="16">
    <location>
        <position position="181"/>
    </location>
    <ligand>
        <name>substrate</name>
    </ligand>
</feature>
<proteinExistence type="inferred from homology"/>
<dbReference type="PANTHER" id="PTHR34265:SF1">
    <property type="entry name" value="TYPE III PANTOTHENATE KINASE"/>
    <property type="match status" value="1"/>
</dbReference>
<dbReference type="NCBIfam" id="TIGR00671">
    <property type="entry name" value="baf"/>
    <property type="match status" value="1"/>
</dbReference>
<keyword evidence="11 16" id="KW-0067">ATP-binding</keyword>
<evidence type="ECO:0000256" key="14">
    <source>
        <dbReference type="ARBA" id="ARBA00038036"/>
    </source>
</evidence>
<feature type="binding site" evidence="16">
    <location>
        <begin position="8"/>
        <end position="15"/>
    </location>
    <ligand>
        <name>ATP</name>
        <dbReference type="ChEBI" id="CHEBI:30616"/>
    </ligand>
</feature>
<comment type="subunit">
    <text evidence="5 16">Homodimer.</text>
</comment>
<evidence type="ECO:0000256" key="5">
    <source>
        <dbReference type="ARBA" id="ARBA00011738"/>
    </source>
</evidence>
<evidence type="ECO:0000256" key="9">
    <source>
        <dbReference type="ARBA" id="ARBA00022741"/>
    </source>
</evidence>
<feature type="binding site" evidence="16">
    <location>
        <begin position="105"/>
        <end position="108"/>
    </location>
    <ligand>
        <name>substrate</name>
    </ligand>
</feature>
<feature type="binding site" evidence="16">
    <location>
        <position position="130"/>
    </location>
    <ligand>
        <name>ATP</name>
        <dbReference type="ChEBI" id="CHEBI:30616"/>
    </ligand>
</feature>
<comment type="cofactor">
    <cofactor evidence="2">
        <name>K(+)</name>
        <dbReference type="ChEBI" id="CHEBI:29103"/>
    </cofactor>
</comment>
<keyword evidence="16" id="KW-0479">Metal-binding</keyword>
<evidence type="ECO:0000256" key="11">
    <source>
        <dbReference type="ARBA" id="ARBA00022840"/>
    </source>
</evidence>
<keyword evidence="9 16" id="KW-0547">Nucleotide-binding</keyword>
<keyword evidence="7 16" id="KW-0963">Cytoplasm</keyword>
<evidence type="ECO:0000313" key="18">
    <source>
        <dbReference type="Proteomes" id="UP000198661"/>
    </source>
</evidence>